<dbReference type="GeneID" id="129336265"/>
<dbReference type="PANTHER" id="PTHR15577:SF2">
    <property type="entry name" value="ZINC FINGER PROTEIN 318"/>
    <property type="match status" value="1"/>
</dbReference>
<evidence type="ECO:0000256" key="1">
    <source>
        <dbReference type="SAM" id="MobiDB-lite"/>
    </source>
</evidence>
<accession>A0AA97JVK3</accession>
<feature type="region of interest" description="Disordered" evidence="1">
    <location>
        <begin position="508"/>
        <end position="549"/>
    </location>
</feature>
<feature type="region of interest" description="Disordered" evidence="1">
    <location>
        <begin position="285"/>
        <end position="310"/>
    </location>
</feature>
<dbReference type="InterPro" id="IPR055309">
    <property type="entry name" value="Znf318-like"/>
</dbReference>
<dbReference type="AlphaFoldDB" id="A0AA97JVK3"/>
<dbReference type="PANTHER" id="PTHR15577">
    <property type="entry name" value="ZINC FINGER CONTAINING PROTEIN"/>
    <property type="match status" value="1"/>
</dbReference>
<organism evidence="2 3">
    <name type="scientific">Eublepharis macularius</name>
    <name type="common">Leopard gecko</name>
    <name type="synonym">Cyrtodactylus macularius</name>
    <dbReference type="NCBI Taxonomy" id="481883"/>
    <lineage>
        <taxon>Eukaryota</taxon>
        <taxon>Metazoa</taxon>
        <taxon>Chordata</taxon>
        <taxon>Craniata</taxon>
        <taxon>Vertebrata</taxon>
        <taxon>Euteleostomi</taxon>
        <taxon>Lepidosauria</taxon>
        <taxon>Squamata</taxon>
        <taxon>Bifurcata</taxon>
        <taxon>Gekkota</taxon>
        <taxon>Eublepharidae</taxon>
        <taxon>Eublepharinae</taxon>
        <taxon>Eublepharis</taxon>
    </lineage>
</organism>
<dbReference type="GO" id="GO:0045893">
    <property type="term" value="P:positive regulation of DNA-templated transcription"/>
    <property type="evidence" value="ECO:0007669"/>
    <property type="project" value="TreeGrafter"/>
</dbReference>
<dbReference type="Gene3D" id="3.40.50.1110">
    <property type="entry name" value="SGNH hydrolase"/>
    <property type="match status" value="1"/>
</dbReference>
<evidence type="ECO:0000313" key="2">
    <source>
        <dbReference type="Proteomes" id="UP001190640"/>
    </source>
</evidence>
<name>A0AA97JVK3_EUBMA</name>
<dbReference type="GO" id="GO:0045892">
    <property type="term" value="P:negative regulation of DNA-templated transcription"/>
    <property type="evidence" value="ECO:0007669"/>
    <property type="project" value="TreeGrafter"/>
</dbReference>
<evidence type="ECO:0000313" key="3">
    <source>
        <dbReference type="RefSeq" id="XP_054845348.1"/>
    </source>
</evidence>
<dbReference type="CDD" id="cd00229">
    <property type="entry name" value="SGNH_hydrolase"/>
    <property type="match status" value="1"/>
</dbReference>
<protein>
    <submittedName>
        <fullName evidence="3">Zinc finger protein 318-like isoform X1</fullName>
    </submittedName>
</protein>
<gene>
    <name evidence="3" type="primary">LOC129336265</name>
</gene>
<dbReference type="GO" id="GO:0005654">
    <property type="term" value="C:nucleoplasm"/>
    <property type="evidence" value="ECO:0007669"/>
    <property type="project" value="TreeGrafter"/>
</dbReference>
<reference evidence="3" key="1">
    <citation type="submission" date="2025-08" db="UniProtKB">
        <authorList>
            <consortium name="RefSeq"/>
        </authorList>
    </citation>
    <scope>IDENTIFICATION</scope>
    <source>
        <tissue evidence="3">Blood</tissue>
    </source>
</reference>
<dbReference type="Proteomes" id="UP001190640">
    <property type="component" value="Chromosome 1"/>
</dbReference>
<dbReference type="KEGG" id="emc:129336265"/>
<dbReference type="RefSeq" id="XP_054845348.1">
    <property type="nucleotide sequence ID" value="XM_054989373.1"/>
</dbReference>
<dbReference type="SUPFAM" id="SSF52266">
    <property type="entry name" value="SGNH hydrolase"/>
    <property type="match status" value="1"/>
</dbReference>
<proteinExistence type="predicted"/>
<keyword evidence="2" id="KW-1185">Reference proteome</keyword>
<feature type="compositionally biased region" description="Basic residues" evidence="1">
    <location>
        <begin position="50"/>
        <end position="61"/>
    </location>
</feature>
<dbReference type="InterPro" id="IPR036514">
    <property type="entry name" value="SGNH_hydro_sf"/>
</dbReference>
<sequence>MYCFGSGRSKESSSSGSRGSRSDTSTRGRSPRRSRSPSPRGRRSPSSSRSSRRSPSPRRTSRVCSPSGGSRTRRGSEQRDGSLSRTRSPKWHLHSSQRYPQFLGSYSPSRHSESSVEQSLWTEFSSDCYDIATQERRRLSDSLGLPIDSLSDVDRDYLDDDSEFIRGLSHSRSLQQYRRHEECPPNPFSMRYDKDCCGRDALLHKSDYFMNDDQLQDLPRESDRHDKLFTKSLDPSEGLKTKHPRYDGEDRQLVVNPDHRGFLSGQRNYYKLRLSRSPMYRDKDFGNFESARRKREEELSRNTSQDSPGNDYVICGLTNALQSSEFQYLYRPEEASAVPKKLILKKQVDDPSMQNLEDFLSQKDSQELTSESADLHNDFLLPHERASQDGSGFLHILDRMVDSTNAQEKRTCNFLDVEDEEKFLYGDGQDNADFKYPTEKLMDSWKESLSLNARSPSPIHFIKPDTLDGSRIAFEKIRDLLKTIGLDIGVVEIGKGAARTEERLHGKKTLHSLDGNSVVSHKPKSIEKDCIQSNSHSPESNQKNSLSPCDYFQPSNDVSSLTISEQANSRTLRHSNSAGTSEQSFFPVSVIPSASPPLPNLPLPNPLISHYPVSHFSAYTAAQLLPNHPPPTVAPPIYNAYGQYMAYSASAWPMYTPPFHQSNPALPDVHGLVSVSMPPKPTRSNLRVIETVSTVKQNPEIKKYKSVLVEIPITPTNSKLLSQSNGGTPERVSDEKYLASEMPKVMDGREKPKAKKETQNNKLQYLKTELCRLSRQRVSAGQYKSVWICGHSIVSWASLYAAVSGWGIHLGLDEAIFIKWIGVEGMLWNSLVPTVLHHATKSGPPDALVIQLGENDLGTRSGLDLSRSIMDDLGSLLGRYPGMQLFWSDLLERRTWHGAVCPNKVDLARRKVARSVARFVEASGGFVIYHPDITFKLEALFQPDGVHLSSWGQDIWLHGIRYGLWGWLQL</sequence>
<feature type="region of interest" description="Disordered" evidence="1">
    <location>
        <begin position="1"/>
        <end position="96"/>
    </location>
</feature>
<feature type="compositionally biased region" description="Basic residues" evidence="1">
    <location>
        <begin position="29"/>
        <end position="43"/>
    </location>
</feature>
<feature type="compositionally biased region" description="Polar residues" evidence="1">
    <location>
        <begin position="531"/>
        <end position="549"/>
    </location>
</feature>
<feature type="compositionally biased region" description="Basic and acidic residues" evidence="1">
    <location>
        <begin position="285"/>
        <end position="300"/>
    </location>
</feature>